<name>A8PUJ0_MALGO</name>
<reference evidence="2 3" key="1">
    <citation type="journal article" date="2007" name="Proc. Natl. Acad. Sci. U.S.A.">
        <title>Dandruff-associated Malassezia genomes reveal convergent and divergent virulence traits shared with plant and human fungal pathogens.</title>
        <authorList>
            <person name="Xu J."/>
            <person name="Saunders C.W."/>
            <person name="Hu P."/>
            <person name="Grant R.A."/>
            <person name="Boekhout T."/>
            <person name="Kuramae E.E."/>
            <person name="Kronstad J.W."/>
            <person name="Deangelis Y.M."/>
            <person name="Reeder N.L."/>
            <person name="Johnstone K.R."/>
            <person name="Leland M."/>
            <person name="Fieno A.M."/>
            <person name="Begley W.M."/>
            <person name="Sun Y."/>
            <person name="Lacey M.P."/>
            <person name="Chaudhary T."/>
            <person name="Keough T."/>
            <person name="Chu L."/>
            <person name="Sears R."/>
            <person name="Yuan B."/>
            <person name="Dawson T.L.Jr."/>
        </authorList>
    </citation>
    <scope>NUCLEOTIDE SEQUENCE [LARGE SCALE GENOMIC DNA]</scope>
    <source>
        <strain evidence="3">ATCC MYA-4612 / CBS 7966</strain>
    </source>
</reference>
<dbReference type="EMBL" id="AAYY01000002">
    <property type="protein sequence ID" value="EDP44890.1"/>
    <property type="molecule type" value="Genomic_DNA"/>
</dbReference>
<feature type="region of interest" description="Disordered" evidence="1">
    <location>
        <begin position="140"/>
        <end position="171"/>
    </location>
</feature>
<keyword evidence="3" id="KW-1185">Reference proteome</keyword>
<dbReference type="VEuPathDB" id="FungiDB:MGL_0697"/>
<dbReference type="KEGG" id="mgl:MGL_0697"/>
<gene>
    <name evidence="2" type="ORF">MGL_0697</name>
</gene>
<dbReference type="GeneID" id="5856410"/>
<evidence type="ECO:0000313" key="3">
    <source>
        <dbReference type="Proteomes" id="UP000008837"/>
    </source>
</evidence>
<organism evidence="2 3">
    <name type="scientific">Malassezia globosa (strain ATCC MYA-4612 / CBS 7966)</name>
    <name type="common">Dandruff-associated fungus</name>
    <dbReference type="NCBI Taxonomy" id="425265"/>
    <lineage>
        <taxon>Eukaryota</taxon>
        <taxon>Fungi</taxon>
        <taxon>Dikarya</taxon>
        <taxon>Basidiomycota</taxon>
        <taxon>Ustilaginomycotina</taxon>
        <taxon>Malasseziomycetes</taxon>
        <taxon>Malasseziales</taxon>
        <taxon>Malasseziaceae</taxon>
        <taxon>Malassezia</taxon>
    </lineage>
</organism>
<dbReference type="InParanoid" id="A8PUJ0"/>
<protein>
    <submittedName>
        <fullName evidence="2">Uncharacterized protein</fullName>
    </submittedName>
</protein>
<dbReference type="AlphaFoldDB" id="A8PUJ0"/>
<dbReference type="Proteomes" id="UP000008837">
    <property type="component" value="Unassembled WGS sequence"/>
</dbReference>
<evidence type="ECO:0000313" key="2">
    <source>
        <dbReference type="EMBL" id="EDP44890.1"/>
    </source>
</evidence>
<evidence type="ECO:0000256" key="1">
    <source>
        <dbReference type="SAM" id="MobiDB-lite"/>
    </source>
</evidence>
<accession>A8PUJ0</accession>
<proteinExistence type="predicted"/>
<feature type="compositionally biased region" description="Pro residues" evidence="1">
    <location>
        <begin position="149"/>
        <end position="163"/>
    </location>
</feature>
<dbReference type="RefSeq" id="XP_001732104.1">
    <property type="nucleotide sequence ID" value="XM_001732052.1"/>
</dbReference>
<sequence length="311" mass="34386">MPATTLARVVMRPTARGKVLPNMLCRSLSNSLSVRQNKVSALDFQLSSADAIYRARLAALEQLLPIIKGRWGGAGFAVSQALGLGWLTDSEESVMRYVSSRAVYVPMWVVDAMFHLPCRGDNGSARASFISTNSTFPGNAWKPMDTLPLRPPPPRTDNSPPPTQALITPNDEPMTYTPFSRQRHLFPDVEIPEGISVLPFNISPLSLPDICKAADLRTSMVDLLSEGPALHINRRFTILPGVEIQVANLDTSRSDDTKAMLRMELDKLSFDMFACYPVMLPIHLIEFQYDAHGEKDRQATVALGAWDPSTF</sequence>
<dbReference type="OrthoDB" id="2349883at2759"/>
<comment type="caution">
    <text evidence="2">The sequence shown here is derived from an EMBL/GenBank/DDBJ whole genome shotgun (WGS) entry which is preliminary data.</text>
</comment>